<dbReference type="GO" id="GO:0005829">
    <property type="term" value="C:cytosol"/>
    <property type="evidence" value="ECO:0007669"/>
    <property type="project" value="TreeGrafter"/>
</dbReference>
<dbReference type="PANTHER" id="PTHR22617">
    <property type="entry name" value="CHEMOTAXIS SENSOR HISTIDINE KINASE-RELATED"/>
    <property type="match status" value="1"/>
</dbReference>
<dbReference type="AlphaFoldDB" id="A0A7W5DVB4"/>
<organism evidence="2 3">
    <name type="scientific">Aporhodopirellula rubra</name>
    <dbReference type="NCBI Taxonomy" id="980271"/>
    <lineage>
        <taxon>Bacteria</taxon>
        <taxon>Pseudomonadati</taxon>
        <taxon>Planctomycetota</taxon>
        <taxon>Planctomycetia</taxon>
        <taxon>Pirellulales</taxon>
        <taxon>Pirellulaceae</taxon>
        <taxon>Aporhodopirellula</taxon>
    </lineage>
</organism>
<feature type="domain" description="CheW-like" evidence="1">
    <location>
        <begin position="4"/>
        <end position="145"/>
    </location>
</feature>
<evidence type="ECO:0000259" key="1">
    <source>
        <dbReference type="PROSITE" id="PS50851"/>
    </source>
</evidence>
<evidence type="ECO:0000313" key="2">
    <source>
        <dbReference type="EMBL" id="MBB3204852.1"/>
    </source>
</evidence>
<dbReference type="InterPro" id="IPR039315">
    <property type="entry name" value="CheW"/>
</dbReference>
<dbReference type="EMBL" id="JACHXU010000002">
    <property type="protein sequence ID" value="MBB3204852.1"/>
    <property type="molecule type" value="Genomic_DNA"/>
</dbReference>
<keyword evidence="3" id="KW-1185">Reference proteome</keyword>
<dbReference type="Gene3D" id="2.40.50.180">
    <property type="entry name" value="CheA-289, Domain 4"/>
    <property type="match status" value="1"/>
</dbReference>
<dbReference type="GO" id="GO:0006935">
    <property type="term" value="P:chemotaxis"/>
    <property type="evidence" value="ECO:0007669"/>
    <property type="project" value="InterPro"/>
</dbReference>
<dbReference type="InterPro" id="IPR036061">
    <property type="entry name" value="CheW-like_dom_sf"/>
</dbReference>
<dbReference type="SMART" id="SM00260">
    <property type="entry name" value="CheW"/>
    <property type="match status" value="1"/>
</dbReference>
<protein>
    <submittedName>
        <fullName evidence="2">Purine-binding chemotaxis protein CheW</fullName>
    </submittedName>
</protein>
<dbReference type="Gene3D" id="2.30.30.40">
    <property type="entry name" value="SH3 Domains"/>
    <property type="match status" value="1"/>
</dbReference>
<dbReference type="GO" id="GO:0007165">
    <property type="term" value="P:signal transduction"/>
    <property type="evidence" value="ECO:0007669"/>
    <property type="project" value="InterPro"/>
</dbReference>
<dbReference type="PROSITE" id="PS50851">
    <property type="entry name" value="CHEW"/>
    <property type="match status" value="1"/>
</dbReference>
<proteinExistence type="predicted"/>
<name>A0A7W5DVB4_9BACT</name>
<reference evidence="2 3" key="1">
    <citation type="submission" date="2020-08" db="EMBL/GenBank/DDBJ databases">
        <title>Genomic Encyclopedia of Type Strains, Phase III (KMG-III): the genomes of soil and plant-associated and newly described type strains.</title>
        <authorList>
            <person name="Whitman W."/>
        </authorList>
    </citation>
    <scope>NUCLEOTIDE SEQUENCE [LARGE SCALE GENOMIC DNA]</scope>
    <source>
        <strain evidence="2 3">CECT 8075</strain>
    </source>
</reference>
<dbReference type="Pfam" id="PF01584">
    <property type="entry name" value="CheW"/>
    <property type="match status" value="1"/>
</dbReference>
<accession>A0A7W5DVB4</accession>
<dbReference type="PANTHER" id="PTHR22617:SF23">
    <property type="entry name" value="CHEMOTAXIS PROTEIN CHEW"/>
    <property type="match status" value="1"/>
</dbReference>
<dbReference type="SUPFAM" id="SSF50341">
    <property type="entry name" value="CheW-like"/>
    <property type="match status" value="1"/>
</dbReference>
<dbReference type="Proteomes" id="UP000536179">
    <property type="component" value="Unassembled WGS sequence"/>
</dbReference>
<dbReference type="InterPro" id="IPR002545">
    <property type="entry name" value="CheW-lke_dom"/>
</dbReference>
<dbReference type="RefSeq" id="WP_009104712.1">
    <property type="nucleotide sequence ID" value="NZ_JACHXU010000002.1"/>
</dbReference>
<gene>
    <name evidence="2" type="ORF">FHS27_000619</name>
</gene>
<evidence type="ECO:0000313" key="3">
    <source>
        <dbReference type="Proteomes" id="UP000536179"/>
    </source>
</evidence>
<comment type="caution">
    <text evidence="2">The sequence shown here is derived from an EMBL/GenBank/DDBJ whole genome shotgun (WGS) entry which is preliminary data.</text>
</comment>
<sequence length="145" mass="16321">MIDDDQICTFYLDEQVFGVEVKAVQEVIRYQNMTEVPLADESVCGLINLRGQIVTAIDLRTRMGLPEREPEQLPMNIIVRSACGNATSFLVDRIGEVKEVDNQNFELPPGTLRGDARELVRGAYKTETDLILILDMERAMTVMDA</sequence>